<reference evidence="8" key="1">
    <citation type="submission" date="2021-11" db="EMBL/GenBank/DDBJ databases">
        <authorList>
            <consortium name="Genoscope - CEA"/>
            <person name="William W."/>
        </authorList>
    </citation>
    <scope>NUCLEOTIDE SEQUENCE</scope>
</reference>
<dbReference type="GO" id="GO:0000938">
    <property type="term" value="C:GARP complex"/>
    <property type="evidence" value="ECO:0007669"/>
    <property type="project" value="TreeGrafter"/>
</dbReference>
<dbReference type="InterPro" id="IPR048361">
    <property type="entry name" value="Vps52_C"/>
</dbReference>
<comment type="caution">
    <text evidence="8">The sequence shown here is derived from an EMBL/GenBank/DDBJ whole genome shotgun (WGS) entry which is preliminary data.</text>
</comment>
<keyword evidence="5" id="KW-0333">Golgi apparatus</keyword>
<dbReference type="Pfam" id="PF20655">
    <property type="entry name" value="Vps52_C"/>
    <property type="match status" value="1"/>
</dbReference>
<proteinExistence type="inferred from homology"/>
<evidence type="ECO:0000313" key="8">
    <source>
        <dbReference type="EMBL" id="CAH0367230.1"/>
    </source>
</evidence>
<dbReference type="GO" id="GO:0005829">
    <property type="term" value="C:cytosol"/>
    <property type="evidence" value="ECO:0007669"/>
    <property type="project" value="GOC"/>
</dbReference>
<keyword evidence="4" id="KW-0653">Protein transport</keyword>
<organism evidence="8 9">
    <name type="scientific">Pelagomonas calceolata</name>
    <dbReference type="NCBI Taxonomy" id="35677"/>
    <lineage>
        <taxon>Eukaryota</taxon>
        <taxon>Sar</taxon>
        <taxon>Stramenopiles</taxon>
        <taxon>Ochrophyta</taxon>
        <taxon>Pelagophyceae</taxon>
        <taxon>Pelagomonadales</taxon>
        <taxon>Pelagomonadaceae</taxon>
        <taxon>Pelagomonas</taxon>
    </lineage>
</organism>
<dbReference type="GO" id="GO:0015031">
    <property type="term" value="P:protein transport"/>
    <property type="evidence" value="ECO:0007669"/>
    <property type="project" value="UniProtKB-KW"/>
</dbReference>
<name>A0A8J2WGA6_9STRA</name>
<dbReference type="PANTHER" id="PTHR14190:SF7">
    <property type="entry name" value="VACUOLAR PROTEIN SORTING-ASSOCIATED PROTEIN 52 HOMOLOG"/>
    <property type="match status" value="1"/>
</dbReference>
<dbReference type="Pfam" id="PF04129">
    <property type="entry name" value="Vps52_CC"/>
    <property type="match status" value="1"/>
</dbReference>
<protein>
    <submittedName>
        <fullName evidence="8">Uncharacterized protein</fullName>
    </submittedName>
</protein>
<dbReference type="InterPro" id="IPR007258">
    <property type="entry name" value="Vps52"/>
</dbReference>
<dbReference type="GO" id="GO:0032456">
    <property type="term" value="P:endocytic recycling"/>
    <property type="evidence" value="ECO:0007669"/>
    <property type="project" value="TreeGrafter"/>
</dbReference>
<dbReference type="OrthoDB" id="19482at2759"/>
<dbReference type="GO" id="GO:0019905">
    <property type="term" value="F:syntaxin binding"/>
    <property type="evidence" value="ECO:0007669"/>
    <property type="project" value="TreeGrafter"/>
</dbReference>
<keyword evidence="3" id="KW-0813">Transport</keyword>
<evidence type="ECO:0000256" key="4">
    <source>
        <dbReference type="ARBA" id="ARBA00022927"/>
    </source>
</evidence>
<evidence type="ECO:0000259" key="7">
    <source>
        <dbReference type="Pfam" id="PF20655"/>
    </source>
</evidence>
<dbReference type="PANTHER" id="PTHR14190">
    <property type="entry name" value="SUPPRESSOR OF ACTIN MUTATIONS 2/VACUOLAR PROTEIN SORTING 52"/>
    <property type="match status" value="1"/>
</dbReference>
<evidence type="ECO:0000256" key="1">
    <source>
        <dbReference type="ARBA" id="ARBA00004601"/>
    </source>
</evidence>
<gene>
    <name evidence="8" type="ORF">PECAL_2P02440</name>
</gene>
<dbReference type="GO" id="GO:0006896">
    <property type="term" value="P:Golgi to vacuole transport"/>
    <property type="evidence" value="ECO:0007669"/>
    <property type="project" value="TreeGrafter"/>
</dbReference>
<accession>A0A8J2WGA6</accession>
<evidence type="ECO:0000256" key="2">
    <source>
        <dbReference type="ARBA" id="ARBA00008180"/>
    </source>
</evidence>
<dbReference type="GO" id="GO:0042147">
    <property type="term" value="P:retrograde transport, endosome to Golgi"/>
    <property type="evidence" value="ECO:0007669"/>
    <property type="project" value="TreeGrafter"/>
</dbReference>
<evidence type="ECO:0000259" key="6">
    <source>
        <dbReference type="Pfam" id="PF04129"/>
    </source>
</evidence>
<dbReference type="InterPro" id="IPR048319">
    <property type="entry name" value="Vps52_CC"/>
</dbReference>
<dbReference type="EMBL" id="CAKKNE010000002">
    <property type="protein sequence ID" value="CAH0367230.1"/>
    <property type="molecule type" value="Genomic_DNA"/>
</dbReference>
<evidence type="ECO:0000256" key="5">
    <source>
        <dbReference type="ARBA" id="ARBA00023034"/>
    </source>
</evidence>
<evidence type="ECO:0000256" key="3">
    <source>
        <dbReference type="ARBA" id="ARBA00022448"/>
    </source>
</evidence>
<sequence length="753" mass="83067">MTAAPASDAAFSADEFAEDIRHALESDPAIAQALLQPGSKLKERTLEIERELREVEVGSVRDYVRQSSRVADLHAQLQRCDGILAEMQERLLGFEADLGSASRDLKSLRSESRSMATKLKNRRAAEAKLGGFLKRVALDPRHASVICDGAVDDSFVEAVAALDETLGFAAESHDDVSFSRDWRSCRDLAPLMEKLRGKATARCGDELLERIDELHRDSSNVHQLQRVRLARLAPLQRFLERHAPEVANHVKDVYVDRMARTLHALFRAYHAELEKLDLAVADRNDVVAVPEDAVRYALTGRVSLAKRGDGFSLGDRAGVLKRMDEPPLLVHVAIKENRRYPFEELFRSSLRHLADAALSETHFVTAFLHGADQSSPAVQSTLQAIFRRAFSATLEHLENKLFACHDAVGLLLVVRLIERARTRATRGPAPTASALDAFLGDCEALVRPRLLTILTQNLEGVKKAELSRLGVVSTAPHYVARRYGELHATVLALFPDECRAAAARDADAASPPASPAASPASPALRKIVEFASRRSSVSSTASAPTNGAASAAAQAASLMEELRERTAELLLPVWKSNQYVGLLRLARRLKKDKAKRVFLVNNYDLICSIFAERDVSAHESDVLFWLNKLHAEREAFVEDALREAFADLIDFVRGAERSADAQLDLGQAAALAKSFAASWRAAIAAANADVLRLFANFVNGVEVLKQVFMQLLLYYTRFQEIVRKNGGDDVPFAGDFVPTATILDEIKKYSRIF</sequence>
<comment type="subcellular location">
    <subcellularLocation>
        <location evidence="1">Golgi apparatus</location>
        <location evidence="1">trans-Golgi network</location>
    </subcellularLocation>
</comment>
<comment type="similarity">
    <text evidence="2">Belongs to the VPS52 family.</text>
</comment>
<dbReference type="AlphaFoldDB" id="A0A8J2WGA6"/>
<evidence type="ECO:0000313" key="9">
    <source>
        <dbReference type="Proteomes" id="UP000789595"/>
    </source>
</evidence>
<feature type="domain" description="Vps52 C-terminal" evidence="7">
    <location>
        <begin position="257"/>
        <end position="493"/>
    </location>
</feature>
<dbReference type="Proteomes" id="UP000789595">
    <property type="component" value="Unassembled WGS sequence"/>
</dbReference>
<feature type="domain" description="Vps52 coiled-coil" evidence="6">
    <location>
        <begin position="62"/>
        <end position="229"/>
    </location>
</feature>
<keyword evidence="9" id="KW-1185">Reference proteome</keyword>